<accession>A0A2I0L333</accession>
<dbReference type="PANTHER" id="PTHR45931:SF3">
    <property type="entry name" value="RING ZINC FINGER-CONTAINING PROTEIN"/>
    <property type="match status" value="1"/>
</dbReference>
<organism evidence="1 2">
    <name type="scientific">Punica granatum</name>
    <name type="common">Pomegranate</name>
    <dbReference type="NCBI Taxonomy" id="22663"/>
    <lineage>
        <taxon>Eukaryota</taxon>
        <taxon>Viridiplantae</taxon>
        <taxon>Streptophyta</taxon>
        <taxon>Embryophyta</taxon>
        <taxon>Tracheophyta</taxon>
        <taxon>Spermatophyta</taxon>
        <taxon>Magnoliopsida</taxon>
        <taxon>eudicotyledons</taxon>
        <taxon>Gunneridae</taxon>
        <taxon>Pentapetalae</taxon>
        <taxon>rosids</taxon>
        <taxon>malvids</taxon>
        <taxon>Myrtales</taxon>
        <taxon>Lythraceae</taxon>
        <taxon>Punica</taxon>
    </lineage>
</organism>
<sequence length="176" mass="19856">MIFRDPRLNTFDSQHPDGDLRAPVYMYEPVPLSAIDTGTPSSDSWQSDLCDLLAYNRVPLDKCLEFLECIAMLASCTAELRESRGRFTVEANLDHIITDVVPATISRLLDHAREVKDLADLEAVHTCPICLDDMTSGCKLIETHCKHVFHIPCIVRWFKMSPTCPICRFGLLEDGM</sequence>
<dbReference type="InterPro" id="IPR051834">
    <property type="entry name" value="RING_finger_E3_ligase"/>
</dbReference>
<dbReference type="GeneID" id="116214481"/>
<dbReference type="SUPFAM" id="SSF57850">
    <property type="entry name" value="RING/U-box"/>
    <property type="match status" value="1"/>
</dbReference>
<dbReference type="AlphaFoldDB" id="A0A2I0L333"/>
<dbReference type="EMBL" id="PGOL01000185">
    <property type="protein sequence ID" value="PKI75119.1"/>
    <property type="molecule type" value="Genomic_DNA"/>
</dbReference>
<proteinExistence type="predicted"/>
<dbReference type="GO" id="GO:0008270">
    <property type="term" value="F:zinc ion binding"/>
    <property type="evidence" value="ECO:0007669"/>
    <property type="project" value="UniProtKB-KW"/>
</dbReference>
<dbReference type="OrthoDB" id="3365801at2759"/>
<evidence type="ECO:0000313" key="1">
    <source>
        <dbReference type="EMBL" id="PKI75119.1"/>
    </source>
</evidence>
<name>A0A2I0L333_PUNGR</name>
<dbReference type="PROSITE" id="PS50089">
    <property type="entry name" value="ZF_RING_2"/>
    <property type="match status" value="1"/>
</dbReference>
<dbReference type="Pfam" id="PF13639">
    <property type="entry name" value="zf-RING_2"/>
    <property type="match status" value="1"/>
</dbReference>
<evidence type="ECO:0000313" key="2">
    <source>
        <dbReference type="Proteomes" id="UP000233551"/>
    </source>
</evidence>
<dbReference type="PANTHER" id="PTHR45931">
    <property type="entry name" value="SI:CH211-59O9.10"/>
    <property type="match status" value="1"/>
</dbReference>
<dbReference type="STRING" id="22663.A0A2I0L333"/>
<dbReference type="InterPro" id="IPR013083">
    <property type="entry name" value="Znf_RING/FYVE/PHD"/>
</dbReference>
<dbReference type="GO" id="GO:0061630">
    <property type="term" value="F:ubiquitin protein ligase activity"/>
    <property type="evidence" value="ECO:0007669"/>
    <property type="project" value="TreeGrafter"/>
</dbReference>
<keyword evidence="2" id="KW-1185">Reference proteome</keyword>
<dbReference type="GO" id="GO:0005634">
    <property type="term" value="C:nucleus"/>
    <property type="evidence" value="ECO:0007669"/>
    <property type="project" value="TreeGrafter"/>
</dbReference>
<dbReference type="Proteomes" id="UP000233551">
    <property type="component" value="Unassembled WGS sequence"/>
</dbReference>
<comment type="caution">
    <text evidence="1">The sequence shown here is derived from an EMBL/GenBank/DDBJ whole genome shotgun (WGS) entry which is preliminary data.</text>
</comment>
<dbReference type="InterPro" id="IPR001841">
    <property type="entry name" value="Znf_RING"/>
</dbReference>
<dbReference type="SMART" id="SM00184">
    <property type="entry name" value="RING"/>
    <property type="match status" value="1"/>
</dbReference>
<protein>
    <submittedName>
        <fullName evidence="1">Uncharacterized protein</fullName>
    </submittedName>
</protein>
<reference evidence="1 2" key="1">
    <citation type="submission" date="2017-11" db="EMBL/GenBank/DDBJ databases">
        <title>De-novo sequencing of pomegranate (Punica granatum L.) genome.</title>
        <authorList>
            <person name="Akparov Z."/>
            <person name="Amiraslanov A."/>
            <person name="Hajiyeva S."/>
            <person name="Abbasov M."/>
            <person name="Kaur K."/>
            <person name="Hamwieh A."/>
            <person name="Solovyev V."/>
            <person name="Salamov A."/>
            <person name="Braich B."/>
            <person name="Kosarev P."/>
            <person name="Mahmoud A."/>
            <person name="Hajiyev E."/>
            <person name="Babayeva S."/>
            <person name="Izzatullayeva V."/>
            <person name="Mammadov A."/>
            <person name="Mammadov A."/>
            <person name="Sharifova S."/>
            <person name="Ojaghi J."/>
            <person name="Eynullazada K."/>
            <person name="Bayramov B."/>
            <person name="Abdulazimova A."/>
            <person name="Shahmuradov I."/>
        </authorList>
    </citation>
    <scope>NUCLEOTIDE SEQUENCE [LARGE SCALE GENOMIC DNA]</scope>
    <source>
        <strain evidence="2">cv. AG2017</strain>
        <tissue evidence="1">Leaf</tissue>
    </source>
</reference>
<dbReference type="Gene3D" id="3.30.40.10">
    <property type="entry name" value="Zinc/RING finger domain, C3HC4 (zinc finger)"/>
    <property type="match status" value="1"/>
</dbReference>
<gene>
    <name evidence="1" type="ORF">CRG98_004454</name>
</gene>
<dbReference type="GO" id="GO:0006511">
    <property type="term" value="P:ubiquitin-dependent protein catabolic process"/>
    <property type="evidence" value="ECO:0007669"/>
    <property type="project" value="TreeGrafter"/>
</dbReference>